<dbReference type="Gene3D" id="3.50.50.60">
    <property type="entry name" value="FAD/NAD(P)-binding domain"/>
    <property type="match status" value="1"/>
</dbReference>
<reference evidence="6 7" key="1">
    <citation type="journal article" date="2012" name="PLoS Pathog.">
        <title>Diverse lifestyles and strategies of plant pathogenesis encoded in the genomes of eighteen Dothideomycetes fungi.</title>
        <authorList>
            <person name="Ohm R.A."/>
            <person name="Feau N."/>
            <person name="Henrissat B."/>
            <person name="Schoch C.L."/>
            <person name="Horwitz B.A."/>
            <person name="Barry K.W."/>
            <person name="Condon B.J."/>
            <person name="Copeland A.C."/>
            <person name="Dhillon B."/>
            <person name="Glaser F."/>
            <person name="Hesse C.N."/>
            <person name="Kosti I."/>
            <person name="LaButti K."/>
            <person name="Lindquist E.A."/>
            <person name="Lucas S."/>
            <person name="Salamov A.A."/>
            <person name="Bradshaw R.E."/>
            <person name="Ciuffetti L."/>
            <person name="Hamelin R.C."/>
            <person name="Kema G.H.J."/>
            <person name="Lawrence C."/>
            <person name="Scott J.A."/>
            <person name="Spatafora J.W."/>
            <person name="Turgeon B.G."/>
            <person name="de Wit P.J.G.M."/>
            <person name="Zhong S."/>
            <person name="Goodwin S.B."/>
            <person name="Grigoriev I.V."/>
        </authorList>
    </citation>
    <scope>NUCLEOTIDE SEQUENCE [LARGE SCALE GENOMIC DNA]</scope>
    <source>
        <strain evidence="6 7">UAMH 10762</strain>
    </source>
</reference>
<dbReference type="AlphaFoldDB" id="M2N7L0"/>
<dbReference type="PRINTS" id="PR00420">
    <property type="entry name" value="RNGMNOXGNASE"/>
</dbReference>
<dbReference type="GO" id="GO:0016709">
    <property type="term" value="F:oxidoreductase activity, acting on paired donors, with incorporation or reduction of molecular oxygen, NAD(P)H as one donor, and incorporation of one atom of oxygen"/>
    <property type="evidence" value="ECO:0007669"/>
    <property type="project" value="UniProtKB-ARBA"/>
</dbReference>
<keyword evidence="4" id="KW-0560">Oxidoreductase</keyword>
<dbReference type="OrthoDB" id="10016252at2759"/>
<dbReference type="eggNOG" id="KOG3855">
    <property type="taxonomic scope" value="Eukaryota"/>
</dbReference>
<accession>M2N7L0</accession>
<organism evidence="6 7">
    <name type="scientific">Baudoinia panamericana (strain UAMH 10762)</name>
    <name type="common">Angels' share fungus</name>
    <name type="synonym">Baudoinia compniacensis (strain UAMH 10762)</name>
    <dbReference type="NCBI Taxonomy" id="717646"/>
    <lineage>
        <taxon>Eukaryota</taxon>
        <taxon>Fungi</taxon>
        <taxon>Dikarya</taxon>
        <taxon>Ascomycota</taxon>
        <taxon>Pezizomycotina</taxon>
        <taxon>Dothideomycetes</taxon>
        <taxon>Dothideomycetidae</taxon>
        <taxon>Mycosphaerellales</taxon>
        <taxon>Teratosphaeriaceae</taxon>
        <taxon>Baudoinia</taxon>
    </lineage>
</organism>
<dbReference type="Pfam" id="PF01494">
    <property type="entry name" value="FAD_binding_3"/>
    <property type="match status" value="1"/>
</dbReference>
<dbReference type="RefSeq" id="XP_007677968.1">
    <property type="nucleotide sequence ID" value="XM_007679778.1"/>
</dbReference>
<dbReference type="SUPFAM" id="SSF51905">
    <property type="entry name" value="FAD/NAD(P)-binding domain"/>
    <property type="match status" value="1"/>
</dbReference>
<comment type="cofactor">
    <cofactor evidence="1">
        <name>FAD</name>
        <dbReference type="ChEBI" id="CHEBI:57692"/>
    </cofactor>
</comment>
<keyword evidence="2" id="KW-0285">Flavoprotein</keyword>
<evidence type="ECO:0000256" key="1">
    <source>
        <dbReference type="ARBA" id="ARBA00001974"/>
    </source>
</evidence>
<dbReference type="EMBL" id="KB445558">
    <property type="protein sequence ID" value="EMC94795.1"/>
    <property type="molecule type" value="Genomic_DNA"/>
</dbReference>
<protein>
    <recommendedName>
        <fullName evidence="5">FAD-binding domain-containing protein</fullName>
    </recommendedName>
</protein>
<dbReference type="PANTHER" id="PTHR43004">
    <property type="entry name" value="TRK SYSTEM POTASSIUM UPTAKE PROTEIN"/>
    <property type="match status" value="1"/>
</dbReference>
<name>M2N7L0_BAUPA</name>
<keyword evidence="7" id="KW-1185">Reference proteome</keyword>
<evidence type="ECO:0000313" key="6">
    <source>
        <dbReference type="EMBL" id="EMC94795.1"/>
    </source>
</evidence>
<dbReference type="PANTHER" id="PTHR43004:SF19">
    <property type="entry name" value="BINDING MONOOXYGENASE, PUTATIVE (JCVI)-RELATED"/>
    <property type="match status" value="1"/>
</dbReference>
<keyword evidence="3" id="KW-0274">FAD</keyword>
<dbReference type="GO" id="GO:0071949">
    <property type="term" value="F:FAD binding"/>
    <property type="evidence" value="ECO:0007669"/>
    <property type="project" value="InterPro"/>
</dbReference>
<evidence type="ECO:0000256" key="4">
    <source>
        <dbReference type="ARBA" id="ARBA00023002"/>
    </source>
</evidence>
<sequence length="386" mass="42681">MQVPSNVDVCIVGGGPAGLMTGCALRRNGVNAVILEASAEPSTTSRATVLHARTLEVLETLEVTDEIMRRGRRLSGWNLATKSKVLCELDFGDLNNKYNCFVTLPQFHTESVLREKFAEFGGTIYWNTRVTGVTDSGDKVQLEISTPETKSTVQTSYAVASDGIHSTLRDALHIEFEGGEYTQSFVGADCTLASEGELEHDKLQLFLDPGFLLFVPLPGGVWRLLATLEQAPKEQDLALWQGIVDERAVPGVKIEGFTWHGRFHIHHRLAHNYRKGRVFLAGDAAHVHSPAGGQGMNTGIQDGYKLAEILTEAVKGGKTSAAALDRYEAARRPVAKKVVQLTHNITVSATITNRLVVTARNYILSWLMWFSWPRYYLVHRLSELEH</sequence>
<dbReference type="InterPro" id="IPR050641">
    <property type="entry name" value="RIFMO-like"/>
</dbReference>
<gene>
    <name evidence="6" type="ORF">BAUCODRAFT_25908</name>
</gene>
<evidence type="ECO:0000313" key="7">
    <source>
        <dbReference type="Proteomes" id="UP000011761"/>
    </source>
</evidence>
<dbReference type="InterPro" id="IPR002938">
    <property type="entry name" value="FAD-bd"/>
</dbReference>
<proteinExistence type="predicted"/>
<evidence type="ECO:0000259" key="5">
    <source>
        <dbReference type="Pfam" id="PF01494"/>
    </source>
</evidence>
<dbReference type="KEGG" id="bcom:BAUCODRAFT_25908"/>
<dbReference type="GeneID" id="19110353"/>
<dbReference type="OMA" id="VGCDGTR"/>
<dbReference type="Proteomes" id="UP000011761">
    <property type="component" value="Unassembled WGS sequence"/>
</dbReference>
<evidence type="ECO:0000256" key="3">
    <source>
        <dbReference type="ARBA" id="ARBA00022827"/>
    </source>
</evidence>
<dbReference type="HOGENOM" id="CLU_009665_20_0_1"/>
<feature type="domain" description="FAD-binding" evidence="5">
    <location>
        <begin position="7"/>
        <end position="341"/>
    </location>
</feature>
<dbReference type="Gene3D" id="3.30.70.2450">
    <property type="match status" value="1"/>
</dbReference>
<dbReference type="InterPro" id="IPR036188">
    <property type="entry name" value="FAD/NAD-bd_sf"/>
</dbReference>
<evidence type="ECO:0000256" key="2">
    <source>
        <dbReference type="ARBA" id="ARBA00022630"/>
    </source>
</evidence>